<reference evidence="2 3" key="1">
    <citation type="journal article" date="2016" name="Nat. Commun.">
        <title>Thousands of microbial genomes shed light on interconnected biogeochemical processes in an aquifer system.</title>
        <authorList>
            <person name="Anantharaman K."/>
            <person name="Brown C.T."/>
            <person name="Hug L.A."/>
            <person name="Sharon I."/>
            <person name="Castelle C.J."/>
            <person name="Probst A.J."/>
            <person name="Thomas B.C."/>
            <person name="Singh A."/>
            <person name="Wilkins M.J."/>
            <person name="Karaoz U."/>
            <person name="Brodie E.L."/>
            <person name="Williams K.H."/>
            <person name="Hubbard S.S."/>
            <person name="Banfield J.F."/>
        </authorList>
    </citation>
    <scope>NUCLEOTIDE SEQUENCE [LARGE SCALE GENOMIC DNA]</scope>
</reference>
<dbReference type="InterPro" id="IPR029063">
    <property type="entry name" value="SAM-dependent_MTases_sf"/>
</dbReference>
<protein>
    <recommendedName>
        <fullName evidence="1">Methyltransferase type 11 domain-containing protein</fullName>
    </recommendedName>
</protein>
<proteinExistence type="predicted"/>
<dbReference type="AlphaFoldDB" id="A0A1F4S895"/>
<dbReference type="Gene3D" id="3.40.50.150">
    <property type="entry name" value="Vaccinia Virus protein VP39"/>
    <property type="match status" value="1"/>
</dbReference>
<dbReference type="SUPFAM" id="SSF53335">
    <property type="entry name" value="S-adenosyl-L-methionine-dependent methyltransferases"/>
    <property type="match status" value="1"/>
</dbReference>
<accession>A0A1F4S895</accession>
<dbReference type="GO" id="GO:0008757">
    <property type="term" value="F:S-adenosylmethionine-dependent methyltransferase activity"/>
    <property type="evidence" value="ECO:0007669"/>
    <property type="project" value="InterPro"/>
</dbReference>
<sequence length="281" mass="32751">MNINPIKEKFDTQWASQDIEKHIKDCPSTEIFSIFEKYIKKGMKILESGCGSGKWVFYFHRKGYDITGLDWSQQTVDRIKTYDGNIKIIQGDARDTKINDEEYDMILSLGTVEHSVDGPELALKEAYRTLKNDGTLIITVPIVTPVRKLVYTIKKPFQLIKSFMLKRKNGDKFNDLITLLKKQINGLQLMHGINDKGYYFFEYRIPLKTFDRYVRNAGFKVLEIFPAFKTDAVFHDITPFGGKWDYENGRAELSLLARILLKLFPNLFYHMIVCVCQKRMD</sequence>
<name>A0A1F4S895_UNCSA</name>
<organism evidence="2 3">
    <name type="scientific">candidate division WOR-1 bacterium RIFOXYB2_FULL_36_35</name>
    <dbReference type="NCBI Taxonomy" id="1802578"/>
    <lineage>
        <taxon>Bacteria</taxon>
        <taxon>Bacillati</taxon>
        <taxon>Saganbacteria</taxon>
    </lineage>
</organism>
<feature type="domain" description="Methyltransferase type 11" evidence="1">
    <location>
        <begin position="46"/>
        <end position="138"/>
    </location>
</feature>
<dbReference type="Pfam" id="PF08241">
    <property type="entry name" value="Methyltransf_11"/>
    <property type="match status" value="1"/>
</dbReference>
<evidence type="ECO:0000313" key="3">
    <source>
        <dbReference type="Proteomes" id="UP000177905"/>
    </source>
</evidence>
<comment type="caution">
    <text evidence="2">The sequence shown here is derived from an EMBL/GenBank/DDBJ whole genome shotgun (WGS) entry which is preliminary data.</text>
</comment>
<dbReference type="PANTHER" id="PTHR43861">
    <property type="entry name" value="TRANS-ACONITATE 2-METHYLTRANSFERASE-RELATED"/>
    <property type="match status" value="1"/>
</dbReference>
<gene>
    <name evidence="2" type="ORF">A2290_03430</name>
</gene>
<dbReference type="Proteomes" id="UP000177905">
    <property type="component" value="Unassembled WGS sequence"/>
</dbReference>
<dbReference type="EMBL" id="MEUA01000005">
    <property type="protein sequence ID" value="OGC16640.1"/>
    <property type="molecule type" value="Genomic_DNA"/>
</dbReference>
<evidence type="ECO:0000259" key="1">
    <source>
        <dbReference type="Pfam" id="PF08241"/>
    </source>
</evidence>
<dbReference type="InterPro" id="IPR013216">
    <property type="entry name" value="Methyltransf_11"/>
</dbReference>
<dbReference type="PANTHER" id="PTHR43861:SF1">
    <property type="entry name" value="TRANS-ACONITATE 2-METHYLTRANSFERASE"/>
    <property type="match status" value="1"/>
</dbReference>
<dbReference type="CDD" id="cd02440">
    <property type="entry name" value="AdoMet_MTases"/>
    <property type="match status" value="1"/>
</dbReference>
<evidence type="ECO:0000313" key="2">
    <source>
        <dbReference type="EMBL" id="OGC16640.1"/>
    </source>
</evidence>